<dbReference type="InterPro" id="IPR017871">
    <property type="entry name" value="ABC_transporter-like_CS"/>
</dbReference>
<comment type="subcellular location">
    <subcellularLocation>
        <location evidence="1">Cell membrane</location>
        <topology evidence="1">Peripheral membrane protein</topology>
    </subcellularLocation>
</comment>
<evidence type="ECO:0000256" key="4">
    <source>
        <dbReference type="ARBA" id="ARBA00022475"/>
    </source>
</evidence>
<dbReference type="Proteomes" id="UP000000254">
    <property type="component" value="Chromosome"/>
</dbReference>
<evidence type="ECO:0000256" key="3">
    <source>
        <dbReference type="ARBA" id="ARBA00022448"/>
    </source>
</evidence>
<dbReference type="EMBL" id="CP000575">
    <property type="protein sequence ID" value="ABN70628.1"/>
    <property type="molecule type" value="Genomic_DNA"/>
</dbReference>
<feature type="domain" description="ABC transporter" evidence="6">
    <location>
        <begin position="1"/>
        <end position="148"/>
    </location>
</feature>
<keyword evidence="5" id="KW-0472">Membrane</keyword>
<reference evidence="7 8" key="2">
    <citation type="journal article" date="2009" name="Stand. Genomic Sci.">
        <title>Complete genome sequence of Staphylothermus marinus Stetter and Fiala 1986 type strain F1.</title>
        <authorList>
            <person name="Anderson I.J."/>
            <person name="Sun H."/>
            <person name="Lapidus A."/>
            <person name="Copeland A."/>
            <person name="Glavina Del Rio T."/>
            <person name="Tice H."/>
            <person name="Dalin E."/>
            <person name="Lucas S."/>
            <person name="Barry K."/>
            <person name="Land M."/>
            <person name="Richardson P."/>
            <person name="Huber H."/>
            <person name="Kyrpides N.C."/>
        </authorList>
    </citation>
    <scope>NUCLEOTIDE SEQUENCE [LARGE SCALE GENOMIC DNA]</scope>
    <source>
        <strain evidence="8">ATCC 43588 / DSM 3639 / JCM 9404 / F1</strain>
    </source>
</reference>
<keyword evidence="4" id="KW-1003">Cell membrane</keyword>
<dbReference type="eggNOG" id="arCOG00923">
    <property type="taxonomic scope" value="Archaea"/>
</dbReference>
<evidence type="ECO:0000256" key="1">
    <source>
        <dbReference type="ARBA" id="ARBA00004202"/>
    </source>
</evidence>
<sequence>MHLTALDNVRIGLVKVKKMSKEEATRRAKEALEMVGIGEDLWNKYPAQLSGGQQQRIAIARAIAMEPSIILMDEPTSALDPELVGEVLRVIEKLAKSKTTMLIVTHEVGFALEAADEIMIMDGGVIVEKGPPSEIVRNPKHERTKRFIATIRGRRSWVSSTR</sequence>
<evidence type="ECO:0000259" key="6">
    <source>
        <dbReference type="PROSITE" id="PS50893"/>
    </source>
</evidence>
<dbReference type="GeneID" id="4907728"/>
<dbReference type="KEGG" id="smr:Smar_1542"/>
<dbReference type="InterPro" id="IPR050086">
    <property type="entry name" value="MetN_ABC_transporter-like"/>
</dbReference>
<dbReference type="HOGENOM" id="CLU_000604_1_22_2"/>
<dbReference type="InterPro" id="IPR003439">
    <property type="entry name" value="ABC_transporter-like_ATP-bd"/>
</dbReference>
<dbReference type="SUPFAM" id="SSF52540">
    <property type="entry name" value="P-loop containing nucleoside triphosphate hydrolases"/>
    <property type="match status" value="1"/>
</dbReference>
<dbReference type="AlphaFoldDB" id="A3DPR8"/>
<comment type="similarity">
    <text evidence="2">Belongs to the ABC transporter superfamily.</text>
</comment>
<accession>A3DPR8</accession>
<dbReference type="PROSITE" id="PS50893">
    <property type="entry name" value="ABC_TRANSPORTER_2"/>
    <property type="match status" value="1"/>
</dbReference>
<dbReference type="GO" id="GO:0016887">
    <property type="term" value="F:ATP hydrolysis activity"/>
    <property type="evidence" value="ECO:0007669"/>
    <property type="project" value="InterPro"/>
</dbReference>
<dbReference type="Pfam" id="PF00005">
    <property type="entry name" value="ABC_tran"/>
    <property type="match status" value="1"/>
</dbReference>
<reference evidence="8" key="1">
    <citation type="journal article" date="2009" name="BMC Genomics">
        <title>The complete genome sequence of Staphylothermus marinus reveals differences in sulfur metabolism among heterotrophic Crenarchaeota.</title>
        <authorList>
            <person name="Anderson I.J."/>
            <person name="Dharmarajan L."/>
            <person name="Rodriguez J."/>
            <person name="Hooper S."/>
            <person name="Porat I."/>
            <person name="Ulrich L.E."/>
            <person name="Elkins J.G."/>
            <person name="Mavromatis K."/>
            <person name="Sun H."/>
            <person name="Land M."/>
            <person name="Lapidus A."/>
            <person name="Lucas S."/>
            <person name="Barry K."/>
            <person name="Huber H."/>
            <person name="Zhulin I.B."/>
            <person name="Whitman W.B."/>
            <person name="Mukhopadhyay B."/>
            <person name="Woese C."/>
            <person name="Bristow J."/>
            <person name="Kyrpides N."/>
        </authorList>
    </citation>
    <scope>NUCLEOTIDE SEQUENCE [LARGE SCALE GENOMIC DNA]</scope>
    <source>
        <strain evidence="8">ATCC 43588 / DSM 3639 / JCM 9404 / F1</strain>
    </source>
</reference>
<dbReference type="Gene3D" id="3.40.50.300">
    <property type="entry name" value="P-loop containing nucleotide triphosphate hydrolases"/>
    <property type="match status" value="1"/>
</dbReference>
<dbReference type="RefSeq" id="WP_011839822.1">
    <property type="nucleotide sequence ID" value="NC_009033.1"/>
</dbReference>
<keyword evidence="3" id="KW-0813">Transport</keyword>
<gene>
    <name evidence="7" type="ordered locus">Smar_1542</name>
</gene>
<keyword evidence="8" id="KW-1185">Reference proteome</keyword>
<dbReference type="PROSITE" id="PS00211">
    <property type="entry name" value="ABC_TRANSPORTER_1"/>
    <property type="match status" value="1"/>
</dbReference>
<protein>
    <submittedName>
        <fullName evidence="7">ABC transporter related</fullName>
    </submittedName>
</protein>
<dbReference type="STRING" id="399550.Smar_1542"/>
<dbReference type="GO" id="GO:0005524">
    <property type="term" value="F:ATP binding"/>
    <property type="evidence" value="ECO:0007669"/>
    <property type="project" value="InterPro"/>
</dbReference>
<evidence type="ECO:0000313" key="8">
    <source>
        <dbReference type="Proteomes" id="UP000000254"/>
    </source>
</evidence>
<evidence type="ECO:0000256" key="5">
    <source>
        <dbReference type="ARBA" id="ARBA00023136"/>
    </source>
</evidence>
<proteinExistence type="inferred from homology"/>
<dbReference type="PANTHER" id="PTHR43166:SF9">
    <property type="entry name" value="GLUTAMATE_ASPARTATE IMPORT ATP-BINDING PROTEIN GLTL"/>
    <property type="match status" value="1"/>
</dbReference>
<dbReference type="PANTHER" id="PTHR43166">
    <property type="entry name" value="AMINO ACID IMPORT ATP-BINDING PROTEIN"/>
    <property type="match status" value="1"/>
</dbReference>
<dbReference type="InterPro" id="IPR027417">
    <property type="entry name" value="P-loop_NTPase"/>
</dbReference>
<dbReference type="GO" id="GO:0005886">
    <property type="term" value="C:plasma membrane"/>
    <property type="evidence" value="ECO:0007669"/>
    <property type="project" value="UniProtKB-SubCell"/>
</dbReference>
<evidence type="ECO:0000256" key="2">
    <source>
        <dbReference type="ARBA" id="ARBA00005417"/>
    </source>
</evidence>
<organism evidence="7 8">
    <name type="scientific">Staphylothermus marinus (strain ATCC 43588 / DSM 3639 / JCM 9404 / F1)</name>
    <dbReference type="NCBI Taxonomy" id="399550"/>
    <lineage>
        <taxon>Archaea</taxon>
        <taxon>Thermoproteota</taxon>
        <taxon>Thermoprotei</taxon>
        <taxon>Desulfurococcales</taxon>
        <taxon>Desulfurococcaceae</taxon>
        <taxon>Staphylothermus</taxon>
    </lineage>
</organism>
<evidence type="ECO:0000313" key="7">
    <source>
        <dbReference type="EMBL" id="ABN70628.1"/>
    </source>
</evidence>
<name>A3DPR8_STAMF</name>